<accession>A0A1L9B1H3</accession>
<dbReference type="PIRSF" id="PIRSF039033">
    <property type="entry name" value="START_dom"/>
    <property type="match status" value="1"/>
</dbReference>
<dbReference type="Pfam" id="PF03364">
    <property type="entry name" value="Polyketide_cyc"/>
    <property type="match status" value="1"/>
</dbReference>
<dbReference type="GO" id="GO:0008289">
    <property type="term" value="F:lipid binding"/>
    <property type="evidence" value="ECO:0007669"/>
    <property type="project" value="InterPro"/>
</dbReference>
<dbReference type="InterPro" id="IPR051213">
    <property type="entry name" value="START_lipid_transfer"/>
</dbReference>
<dbReference type="Proteomes" id="UP000182229">
    <property type="component" value="Unassembled WGS sequence"/>
</dbReference>
<evidence type="ECO:0000259" key="2">
    <source>
        <dbReference type="PROSITE" id="PS50848"/>
    </source>
</evidence>
<dbReference type="STRING" id="83449.BON30_36230"/>
<dbReference type="AlphaFoldDB" id="A0A1L9B1H3"/>
<comment type="caution">
    <text evidence="3">The sequence shown here is derived from an EMBL/GenBank/DDBJ whole genome shotgun (WGS) entry which is preliminary data.</text>
</comment>
<dbReference type="EMBL" id="MPIN01000012">
    <property type="protein sequence ID" value="OJH36109.1"/>
    <property type="molecule type" value="Genomic_DNA"/>
</dbReference>
<evidence type="ECO:0000313" key="3">
    <source>
        <dbReference type="EMBL" id="OJH36109.1"/>
    </source>
</evidence>
<sequence length="211" mass="23445">MRNSLGVSLLVWAVATVAVGEEKWETVSTAPVSIRVRLRPDIPGGREVWAEGSMAVGLPHVRAALSNHVHFRQWMPYVTESRVLEEAPGTRLTYTQLDFPLISNRDYVLRVVEEEGHTEDGTVTFLQRWTPDSDAVPERSGVVRLRHNSGSWLFTPQGEDRVRYVYRFTVEPGGSIPGFLAGVGQKDAVLDTVRAVEKRARQLAAQSSPAP</sequence>
<dbReference type="InterPro" id="IPR023393">
    <property type="entry name" value="START-like_dom_sf"/>
</dbReference>
<dbReference type="InterPro" id="IPR002913">
    <property type="entry name" value="START_lipid-bd_dom"/>
</dbReference>
<protein>
    <recommendedName>
        <fullName evidence="2">START domain-containing protein</fullName>
    </recommendedName>
</protein>
<dbReference type="GO" id="GO:0005737">
    <property type="term" value="C:cytoplasm"/>
    <property type="evidence" value="ECO:0007669"/>
    <property type="project" value="UniProtKB-ARBA"/>
</dbReference>
<evidence type="ECO:0000313" key="4">
    <source>
        <dbReference type="Proteomes" id="UP000182229"/>
    </source>
</evidence>
<dbReference type="InterPro" id="IPR028347">
    <property type="entry name" value="START_dom_prot"/>
</dbReference>
<dbReference type="InterPro" id="IPR005031">
    <property type="entry name" value="COQ10_START"/>
</dbReference>
<feature type="domain" description="START" evidence="2">
    <location>
        <begin position="72"/>
        <end position="205"/>
    </location>
</feature>
<organism evidence="3 4">
    <name type="scientific">Cystobacter ferrugineus</name>
    <dbReference type="NCBI Taxonomy" id="83449"/>
    <lineage>
        <taxon>Bacteria</taxon>
        <taxon>Pseudomonadati</taxon>
        <taxon>Myxococcota</taxon>
        <taxon>Myxococcia</taxon>
        <taxon>Myxococcales</taxon>
        <taxon>Cystobacterineae</taxon>
        <taxon>Archangiaceae</taxon>
        <taxon>Cystobacter</taxon>
    </lineage>
</organism>
<proteinExistence type="inferred from homology"/>
<reference evidence="3 4" key="2">
    <citation type="submission" date="2016-12" db="EMBL/GenBank/DDBJ databases">
        <title>Draft Genome Sequence of Cystobacter ferrugineus Strain Cbfe23.</title>
        <authorList>
            <person name="Akbar S."/>
            <person name="Dowd S.E."/>
            <person name="Stevens D.C."/>
        </authorList>
    </citation>
    <scope>NUCLEOTIDE SEQUENCE [LARGE SCALE GENOMIC DNA]</scope>
    <source>
        <strain evidence="3 4">Cbfe23</strain>
    </source>
</reference>
<dbReference type="SUPFAM" id="SSF55961">
    <property type="entry name" value="Bet v1-like"/>
    <property type="match status" value="1"/>
</dbReference>
<dbReference type="PANTHER" id="PTHR19308:SF14">
    <property type="entry name" value="START DOMAIN-CONTAINING PROTEIN"/>
    <property type="match status" value="1"/>
</dbReference>
<evidence type="ECO:0000256" key="1">
    <source>
        <dbReference type="ARBA" id="ARBA00008918"/>
    </source>
</evidence>
<comment type="similarity">
    <text evidence="1">Belongs to the ribosome association toxin RatA family.</text>
</comment>
<keyword evidence="4" id="KW-1185">Reference proteome</keyword>
<dbReference type="PANTHER" id="PTHR19308">
    <property type="entry name" value="PHOSPHATIDYLCHOLINE TRANSFER PROTEIN"/>
    <property type="match status" value="1"/>
</dbReference>
<dbReference type="PROSITE" id="PS50848">
    <property type="entry name" value="START"/>
    <property type="match status" value="1"/>
</dbReference>
<name>A0A1L9B1H3_9BACT</name>
<dbReference type="RefSeq" id="WP_071903134.1">
    <property type="nucleotide sequence ID" value="NZ_MPIN01000012.1"/>
</dbReference>
<dbReference type="Gene3D" id="3.30.530.20">
    <property type="match status" value="1"/>
</dbReference>
<gene>
    <name evidence="3" type="ORF">BON30_36230</name>
</gene>
<reference evidence="4" key="1">
    <citation type="submission" date="2016-11" db="EMBL/GenBank/DDBJ databases">
        <authorList>
            <person name="Shukria A."/>
            <person name="Stevens D.C."/>
        </authorList>
    </citation>
    <scope>NUCLEOTIDE SEQUENCE [LARGE SCALE GENOMIC DNA]</scope>
    <source>
        <strain evidence="4">Cbfe23</strain>
    </source>
</reference>